<dbReference type="SUPFAM" id="SSF47473">
    <property type="entry name" value="EF-hand"/>
    <property type="match status" value="1"/>
</dbReference>
<evidence type="ECO:0000313" key="4">
    <source>
        <dbReference type="EMBL" id="CAF4049131.1"/>
    </source>
</evidence>
<keyword evidence="1" id="KW-0106">Calcium</keyword>
<proteinExistence type="predicted"/>
<dbReference type="Proteomes" id="UP000663860">
    <property type="component" value="Unassembled WGS sequence"/>
</dbReference>
<dbReference type="PROSITE" id="PS00018">
    <property type="entry name" value="EF_HAND_1"/>
    <property type="match status" value="1"/>
</dbReference>
<dbReference type="Proteomes" id="UP000663868">
    <property type="component" value="Unassembled WGS sequence"/>
</dbReference>
<sequence>MPDNQLPEKELQVLVAASKLSEEEIQRLYKEFIEECPSRKLNKDQLTKLFKKVVDDSDENFLVEIDRSGDGQISYDELVLFLDLSSKLLSPEIAEDSDPEGMAHDLFGLFGVDKAEKINKTQFVDGCKNNAGLKAIFAYE</sequence>
<gene>
    <name evidence="3" type="ORF">IZO911_LOCUS39799</name>
    <name evidence="4" type="ORF">KXQ929_LOCUS31416</name>
</gene>
<reference evidence="3" key="1">
    <citation type="submission" date="2021-02" db="EMBL/GenBank/DDBJ databases">
        <authorList>
            <person name="Nowell W R."/>
        </authorList>
    </citation>
    <scope>NUCLEOTIDE SEQUENCE</scope>
</reference>
<comment type="caution">
    <text evidence="3">The sequence shown here is derived from an EMBL/GenBank/DDBJ whole genome shotgun (WGS) entry which is preliminary data.</text>
</comment>
<feature type="domain" description="EF-hand" evidence="2">
    <location>
        <begin position="53"/>
        <end position="88"/>
    </location>
</feature>
<organism evidence="3 5">
    <name type="scientific">Adineta steineri</name>
    <dbReference type="NCBI Taxonomy" id="433720"/>
    <lineage>
        <taxon>Eukaryota</taxon>
        <taxon>Metazoa</taxon>
        <taxon>Spiralia</taxon>
        <taxon>Gnathifera</taxon>
        <taxon>Rotifera</taxon>
        <taxon>Eurotatoria</taxon>
        <taxon>Bdelloidea</taxon>
        <taxon>Adinetida</taxon>
        <taxon>Adinetidae</taxon>
        <taxon>Adineta</taxon>
    </lineage>
</organism>
<dbReference type="EMBL" id="CAJNOE010001259">
    <property type="protein sequence ID" value="CAF1406202.1"/>
    <property type="molecule type" value="Genomic_DNA"/>
</dbReference>
<dbReference type="Gene3D" id="1.10.238.10">
    <property type="entry name" value="EF-hand"/>
    <property type="match status" value="1"/>
</dbReference>
<evidence type="ECO:0000313" key="3">
    <source>
        <dbReference type="EMBL" id="CAF1406202.1"/>
    </source>
</evidence>
<dbReference type="AlphaFoldDB" id="A0A815L8M1"/>
<dbReference type="InterPro" id="IPR002048">
    <property type="entry name" value="EF_hand_dom"/>
</dbReference>
<protein>
    <recommendedName>
        <fullName evidence="2">EF-hand domain-containing protein</fullName>
    </recommendedName>
</protein>
<evidence type="ECO:0000256" key="1">
    <source>
        <dbReference type="ARBA" id="ARBA00022837"/>
    </source>
</evidence>
<dbReference type="EMBL" id="CAJOBB010003597">
    <property type="protein sequence ID" value="CAF4049131.1"/>
    <property type="molecule type" value="Genomic_DNA"/>
</dbReference>
<evidence type="ECO:0000259" key="2">
    <source>
        <dbReference type="PROSITE" id="PS50222"/>
    </source>
</evidence>
<dbReference type="InterPro" id="IPR018247">
    <property type="entry name" value="EF_Hand_1_Ca_BS"/>
</dbReference>
<evidence type="ECO:0000313" key="5">
    <source>
        <dbReference type="Proteomes" id="UP000663860"/>
    </source>
</evidence>
<dbReference type="GO" id="GO:0005509">
    <property type="term" value="F:calcium ion binding"/>
    <property type="evidence" value="ECO:0007669"/>
    <property type="project" value="InterPro"/>
</dbReference>
<name>A0A815L8M1_9BILA</name>
<dbReference type="InterPro" id="IPR011992">
    <property type="entry name" value="EF-hand-dom_pair"/>
</dbReference>
<dbReference type="PROSITE" id="PS50222">
    <property type="entry name" value="EF_HAND_2"/>
    <property type="match status" value="1"/>
</dbReference>
<accession>A0A815L8M1</accession>